<dbReference type="RefSeq" id="WP_257464538.1">
    <property type="nucleotide sequence ID" value="NZ_BAABXP010000003.1"/>
</dbReference>
<evidence type="ECO:0000256" key="6">
    <source>
        <dbReference type="RuleBase" id="RU003355"/>
    </source>
</evidence>
<evidence type="ECO:0000313" key="9">
    <source>
        <dbReference type="EMBL" id="MET3750408.1"/>
    </source>
</evidence>
<gene>
    <name evidence="9" type="ORF">ABID24_001657</name>
</gene>
<feature type="active site" description="Charge relay system" evidence="5">
    <location>
        <position position="368"/>
    </location>
</feature>
<evidence type="ECO:0000256" key="7">
    <source>
        <dbReference type="SAM" id="Phobius"/>
    </source>
</evidence>
<keyword evidence="7" id="KW-0472">Membrane</keyword>
<keyword evidence="4 5" id="KW-0720">Serine protease</keyword>
<dbReference type="Gene3D" id="3.40.50.200">
    <property type="entry name" value="Peptidase S8/S53 domain"/>
    <property type="match status" value="1"/>
</dbReference>
<keyword evidence="10" id="KW-1185">Reference proteome</keyword>
<evidence type="ECO:0000256" key="2">
    <source>
        <dbReference type="ARBA" id="ARBA00022670"/>
    </source>
</evidence>
<dbReference type="EMBL" id="JBEPMJ010000010">
    <property type="protein sequence ID" value="MET3750408.1"/>
    <property type="molecule type" value="Genomic_DNA"/>
</dbReference>
<dbReference type="InterPro" id="IPR000209">
    <property type="entry name" value="Peptidase_S8/S53_dom"/>
</dbReference>
<dbReference type="PANTHER" id="PTHR43806">
    <property type="entry name" value="PEPTIDASE S8"/>
    <property type="match status" value="1"/>
</dbReference>
<evidence type="ECO:0000256" key="4">
    <source>
        <dbReference type="ARBA" id="ARBA00022825"/>
    </source>
</evidence>
<feature type="active site" description="Charge relay system" evidence="5">
    <location>
        <position position="214"/>
    </location>
</feature>
<evidence type="ECO:0000313" key="10">
    <source>
        <dbReference type="Proteomes" id="UP001549106"/>
    </source>
</evidence>
<dbReference type="Proteomes" id="UP001549106">
    <property type="component" value="Unassembled WGS sequence"/>
</dbReference>
<dbReference type="SUPFAM" id="SSF52743">
    <property type="entry name" value="Subtilisin-like"/>
    <property type="match status" value="1"/>
</dbReference>
<comment type="caution">
    <text evidence="9">The sequence shown here is derived from an EMBL/GenBank/DDBJ whole genome shotgun (WGS) entry which is preliminary data.</text>
</comment>
<dbReference type="PROSITE" id="PS51892">
    <property type="entry name" value="SUBTILASE"/>
    <property type="match status" value="1"/>
</dbReference>
<dbReference type="InterPro" id="IPR036852">
    <property type="entry name" value="Peptidase_S8/S53_dom_sf"/>
</dbReference>
<dbReference type="Pfam" id="PF00082">
    <property type="entry name" value="Peptidase_S8"/>
    <property type="match status" value="1"/>
</dbReference>
<reference evidence="9 10" key="1">
    <citation type="submission" date="2024-06" db="EMBL/GenBank/DDBJ databases">
        <title>Genomic Encyclopedia of Type Strains, Phase IV (KMG-IV): sequencing the most valuable type-strain genomes for metagenomic binning, comparative biology and taxonomic classification.</title>
        <authorList>
            <person name="Goeker M."/>
        </authorList>
    </citation>
    <scope>NUCLEOTIDE SEQUENCE [LARGE SCALE GENOMIC DNA]</scope>
    <source>
        <strain evidence="9 10">DSM 29492</strain>
    </source>
</reference>
<evidence type="ECO:0000256" key="5">
    <source>
        <dbReference type="PROSITE-ProRule" id="PRU01240"/>
    </source>
</evidence>
<dbReference type="InterPro" id="IPR050131">
    <property type="entry name" value="Peptidase_S8_subtilisin-like"/>
</dbReference>
<keyword evidence="7" id="KW-0812">Transmembrane</keyword>
<keyword evidence="2 5" id="KW-0645">Protease</keyword>
<organism evidence="9 10">
    <name type="scientific">Blautia caecimuris</name>
    <dbReference type="NCBI Taxonomy" id="1796615"/>
    <lineage>
        <taxon>Bacteria</taxon>
        <taxon>Bacillati</taxon>
        <taxon>Bacillota</taxon>
        <taxon>Clostridia</taxon>
        <taxon>Lachnospirales</taxon>
        <taxon>Lachnospiraceae</taxon>
        <taxon>Blautia</taxon>
    </lineage>
</organism>
<protein>
    <recommendedName>
        <fullName evidence="8">Peptidase S8/S53 domain-containing protein</fullName>
    </recommendedName>
</protein>
<evidence type="ECO:0000256" key="1">
    <source>
        <dbReference type="ARBA" id="ARBA00011073"/>
    </source>
</evidence>
<feature type="domain" description="Peptidase S8/S53" evidence="8">
    <location>
        <begin position="174"/>
        <end position="416"/>
    </location>
</feature>
<evidence type="ECO:0000256" key="3">
    <source>
        <dbReference type="ARBA" id="ARBA00022801"/>
    </source>
</evidence>
<accession>A0ABV2M1S3</accession>
<dbReference type="PANTHER" id="PTHR43806:SF11">
    <property type="entry name" value="CEREVISIN-RELATED"/>
    <property type="match status" value="1"/>
</dbReference>
<dbReference type="InterPro" id="IPR015500">
    <property type="entry name" value="Peptidase_S8_subtilisin-rel"/>
</dbReference>
<feature type="active site" description="Charge relay system" evidence="5">
    <location>
        <position position="181"/>
    </location>
</feature>
<dbReference type="PROSITE" id="PS00136">
    <property type="entry name" value="SUBTILASE_ASP"/>
    <property type="match status" value="1"/>
</dbReference>
<dbReference type="InterPro" id="IPR023828">
    <property type="entry name" value="Peptidase_S8_Ser-AS"/>
</dbReference>
<proteinExistence type="inferred from homology"/>
<keyword evidence="3 5" id="KW-0378">Hydrolase</keyword>
<name>A0ABV2M1S3_9FIRM</name>
<evidence type="ECO:0000259" key="8">
    <source>
        <dbReference type="Pfam" id="PF00082"/>
    </source>
</evidence>
<dbReference type="InterPro" id="IPR023827">
    <property type="entry name" value="Peptidase_S8_Asp-AS"/>
</dbReference>
<feature type="transmembrane region" description="Helical" evidence="7">
    <location>
        <begin position="5"/>
        <end position="24"/>
    </location>
</feature>
<dbReference type="PRINTS" id="PR00723">
    <property type="entry name" value="SUBTILISIN"/>
</dbReference>
<keyword evidence="7" id="KW-1133">Transmembrane helix</keyword>
<comment type="similarity">
    <text evidence="1 5 6">Belongs to the peptidase S8 family.</text>
</comment>
<sequence length="571" mass="62912">MKKKYFLWMIILTMAILSGYMFLWDSGKRIEEEPYNGETTLTKTGTLNEFSEEVVNLIKRYDGRGVDPEAGSMPYYSRRLIVQGTEEPIDLLSYGAKEVIQGIDDIYIMQFTTQERAKQVCEELNNLEEVAYCEPDQYAEATEYKENIEPMSWGVSYIGADAYANRVENVTDASITVAVVDSGVYQHSFLKDRIVEGGWDFIDDDMEPDDKHSHGTHVAGTIVDCTPGLNVKILPVRVLGADNRGSMLAISLGVRHAVERGAEIINMSLSGPKNKTLDNAVIYAVNRGCTVVVAAGNDNNSTENITPAHLEECIVVSAINTQLEKAGFSNWGDSIDFSAPGVDVLSCIPKLFLGITFGDSTGTMSGTSMATPHISALAAMTKLENPAMTSKEIQNVLKGYSIDLGDTDWDSFYGWGMPDFSSEKEIPEIDETESENEYETDIQNEIDTQEPGNSVSAYEGIFMKGDTYISLPLYTSYDETGAIGIVYRVTRPQLGEYGYVKCDIQETIGEIYMGASENPYEIIGEGGSCELIYTQGGLEIRGDSEYAGTYVQISNSGANMEASEMWLDIPE</sequence>
<dbReference type="PROSITE" id="PS00138">
    <property type="entry name" value="SUBTILASE_SER"/>
    <property type="match status" value="1"/>
</dbReference>